<protein>
    <submittedName>
        <fullName evidence="1">Uncharacterized protein</fullName>
    </submittedName>
</protein>
<organism evidence="1 2">
    <name type="scientific">Brachionus plicatilis</name>
    <name type="common">Marine rotifer</name>
    <name type="synonym">Brachionus muelleri</name>
    <dbReference type="NCBI Taxonomy" id="10195"/>
    <lineage>
        <taxon>Eukaryota</taxon>
        <taxon>Metazoa</taxon>
        <taxon>Spiralia</taxon>
        <taxon>Gnathifera</taxon>
        <taxon>Rotifera</taxon>
        <taxon>Eurotatoria</taxon>
        <taxon>Monogononta</taxon>
        <taxon>Pseudotrocha</taxon>
        <taxon>Ploima</taxon>
        <taxon>Brachionidae</taxon>
        <taxon>Brachionus</taxon>
    </lineage>
</organism>
<evidence type="ECO:0000313" key="2">
    <source>
        <dbReference type="Proteomes" id="UP000276133"/>
    </source>
</evidence>
<dbReference type="Proteomes" id="UP000276133">
    <property type="component" value="Unassembled WGS sequence"/>
</dbReference>
<accession>A0A3M7SKZ5</accession>
<proteinExistence type="predicted"/>
<reference evidence="1 2" key="1">
    <citation type="journal article" date="2018" name="Sci. Rep.">
        <title>Genomic signatures of local adaptation to the degree of environmental predictability in rotifers.</title>
        <authorList>
            <person name="Franch-Gras L."/>
            <person name="Hahn C."/>
            <person name="Garcia-Roger E.M."/>
            <person name="Carmona M.J."/>
            <person name="Serra M."/>
            <person name="Gomez A."/>
        </authorList>
    </citation>
    <scope>NUCLEOTIDE SEQUENCE [LARGE SCALE GENOMIC DNA]</scope>
    <source>
        <strain evidence="1">HYR1</strain>
    </source>
</reference>
<evidence type="ECO:0000313" key="1">
    <source>
        <dbReference type="EMBL" id="RNA36554.1"/>
    </source>
</evidence>
<dbReference type="EMBL" id="REGN01001170">
    <property type="protein sequence ID" value="RNA36554.1"/>
    <property type="molecule type" value="Genomic_DNA"/>
</dbReference>
<comment type="caution">
    <text evidence="1">The sequence shown here is derived from an EMBL/GenBank/DDBJ whole genome shotgun (WGS) entry which is preliminary data.</text>
</comment>
<dbReference type="AlphaFoldDB" id="A0A3M7SKZ5"/>
<keyword evidence="2" id="KW-1185">Reference proteome</keyword>
<sequence>MVTTRNQGIYSAGFYSNKKLTQGSNPTLQCKDFNSKVCDSFEINVSRGKIQRKSDKNLHEKILQSSPTIGFRFLITPLMKIPACIDTRKIKIWALYFGKYSKFRKHIYIVKTK</sequence>
<gene>
    <name evidence="1" type="ORF">BpHYR1_006799</name>
</gene>
<name>A0A3M7SKZ5_BRAPC</name>